<protein>
    <submittedName>
        <fullName evidence="2">Uncharacterized protein</fullName>
    </submittedName>
</protein>
<reference evidence="2 3" key="1">
    <citation type="journal article" date="2013" name="Plant Cell">
        <title>The transition from a phytopathogenic smut ancestor to an anamorphic biocontrol agent deciphered by comparative whole-genome analysis.</title>
        <authorList>
            <person name="Lefebvre F."/>
            <person name="Joly D.L."/>
            <person name="Labbe C."/>
            <person name="Teichmann B."/>
            <person name="Linning R."/>
            <person name="Belzile F."/>
            <person name="Bakkeren G."/>
            <person name="Belanger R.R."/>
        </authorList>
    </citation>
    <scope>NUCLEOTIDE SEQUENCE [LARGE SCALE GENOMIC DNA]</scope>
    <source>
        <strain evidence="2 3">PF-1</strain>
    </source>
</reference>
<gene>
    <name evidence="2" type="ORF">PFL1_05659</name>
</gene>
<evidence type="ECO:0000313" key="2">
    <source>
        <dbReference type="EMBL" id="EPQ26680.1"/>
    </source>
</evidence>
<keyword evidence="1" id="KW-0732">Signal</keyword>
<evidence type="ECO:0000313" key="3">
    <source>
        <dbReference type="Proteomes" id="UP000053664"/>
    </source>
</evidence>
<organism evidence="2 3">
    <name type="scientific">Pseudozyma flocculosa PF-1</name>
    <dbReference type="NCBI Taxonomy" id="1277687"/>
    <lineage>
        <taxon>Eukaryota</taxon>
        <taxon>Fungi</taxon>
        <taxon>Dikarya</taxon>
        <taxon>Basidiomycota</taxon>
        <taxon>Ustilaginomycotina</taxon>
        <taxon>Ustilaginomycetes</taxon>
        <taxon>Ustilaginales</taxon>
        <taxon>Ustilaginaceae</taxon>
        <taxon>Pseudozyma</taxon>
    </lineage>
</organism>
<name>A0A061H430_9BASI</name>
<sequence>MKLSLVLPAVAILVAASQCSAAPVVDAMYRTATEGILHIGHRTVVGGATDDWICFSEESPAAGSTWNIWYKGKSVWGPNRPAIGDFIADKSQDCRDKTSAPDVYNALLAGSGINTDLRLFVNGAFQPITRYSN</sequence>
<dbReference type="AlphaFoldDB" id="A0A061H430"/>
<evidence type="ECO:0000256" key="1">
    <source>
        <dbReference type="SAM" id="SignalP"/>
    </source>
</evidence>
<proteinExistence type="predicted"/>
<feature type="chain" id="PRO_5001599629" evidence="1">
    <location>
        <begin position="22"/>
        <end position="133"/>
    </location>
</feature>
<feature type="signal peptide" evidence="1">
    <location>
        <begin position="1"/>
        <end position="21"/>
    </location>
</feature>
<dbReference type="HOGENOM" id="CLU_1907605_0_0_1"/>
<dbReference type="Proteomes" id="UP000053664">
    <property type="component" value="Unassembled WGS sequence"/>
</dbReference>
<accession>A0A061H430</accession>
<dbReference type="RefSeq" id="XP_007881386.1">
    <property type="nucleotide sequence ID" value="XM_007883195.1"/>
</dbReference>
<dbReference type="GeneID" id="19319746"/>
<dbReference type="EMBL" id="KE361643">
    <property type="protein sequence ID" value="EPQ26680.1"/>
    <property type="molecule type" value="Genomic_DNA"/>
</dbReference>
<dbReference type="KEGG" id="pfp:PFL1_05659"/>